<name>A0ABS1GK73_9AQUI</name>
<dbReference type="EMBL" id="JAACYA010000002">
    <property type="protein sequence ID" value="MBK3333240.1"/>
    <property type="molecule type" value="Genomic_DNA"/>
</dbReference>
<dbReference type="Pfam" id="PF04519">
    <property type="entry name" value="Bactofilin"/>
    <property type="match status" value="1"/>
</dbReference>
<dbReference type="Proteomes" id="UP000772812">
    <property type="component" value="Unassembled WGS sequence"/>
</dbReference>
<evidence type="ECO:0000313" key="3">
    <source>
        <dbReference type="Proteomes" id="UP000772812"/>
    </source>
</evidence>
<evidence type="ECO:0000313" key="2">
    <source>
        <dbReference type="EMBL" id="MBK3333240.1"/>
    </source>
</evidence>
<evidence type="ECO:0000256" key="1">
    <source>
        <dbReference type="ARBA" id="ARBA00044755"/>
    </source>
</evidence>
<comment type="similarity">
    <text evidence="1">Belongs to the bactofilin family.</text>
</comment>
<accession>A0ABS1GK73</accession>
<dbReference type="RefSeq" id="WP_200674741.1">
    <property type="nucleotide sequence ID" value="NZ_JAACYA010000002.1"/>
</dbReference>
<dbReference type="InterPro" id="IPR007607">
    <property type="entry name" value="BacA/B"/>
</dbReference>
<protein>
    <submittedName>
        <fullName evidence="2">Polymer-forming cytoskeletal protein</fullName>
    </submittedName>
</protein>
<sequence>MGIFNKGSNSKPTDSSRTTIISEGSFISGELKFKGSVHIDGEVEGSIMCENVVTVGKNGKVRGKISAEKIIINGYVEGNADCNSVEILSGGKFTGEITYNEITIEPKGIFEGTVKLKTGKIKSIKEAKEENEATG</sequence>
<gene>
    <name evidence="2" type="ORF">GWK41_09175</name>
</gene>
<organism evidence="2 3">
    <name type="scientific">Persephonella atlantica</name>
    <dbReference type="NCBI Taxonomy" id="2699429"/>
    <lineage>
        <taxon>Bacteria</taxon>
        <taxon>Pseudomonadati</taxon>
        <taxon>Aquificota</taxon>
        <taxon>Aquificia</taxon>
        <taxon>Aquificales</taxon>
        <taxon>Hydrogenothermaceae</taxon>
        <taxon>Persephonella</taxon>
    </lineage>
</organism>
<comment type="caution">
    <text evidence="2">The sequence shown here is derived from an EMBL/GenBank/DDBJ whole genome shotgun (WGS) entry which is preliminary data.</text>
</comment>
<dbReference type="PANTHER" id="PTHR35024">
    <property type="entry name" value="HYPOTHETICAL CYTOSOLIC PROTEIN"/>
    <property type="match status" value="1"/>
</dbReference>
<reference evidence="2 3" key="1">
    <citation type="journal article" date="2021" name="Syst. Appl. Microbiol.">
        <title>Persephonella atlantica sp. nov.: How to adapt to physico-chemical gradients in high temperature hydrothermal habitats.</title>
        <authorList>
            <person name="Francois D.X."/>
            <person name="Godfroy A."/>
            <person name="Mathien C."/>
            <person name="Aube J."/>
            <person name="Cathalot C."/>
            <person name="Lesongeur F."/>
            <person name="L'Haridon S."/>
            <person name="Philippon X."/>
            <person name="Roussel E.G."/>
        </authorList>
    </citation>
    <scope>NUCLEOTIDE SEQUENCE [LARGE SCALE GENOMIC DNA]</scope>
    <source>
        <strain evidence="2 3">MO1340</strain>
    </source>
</reference>
<proteinExistence type="inferred from homology"/>
<keyword evidence="3" id="KW-1185">Reference proteome</keyword>
<dbReference type="PANTHER" id="PTHR35024:SF4">
    <property type="entry name" value="POLYMER-FORMING CYTOSKELETAL PROTEIN"/>
    <property type="match status" value="1"/>
</dbReference>